<dbReference type="Gene3D" id="3.40.50.80">
    <property type="entry name" value="Nucleotide-binding domain of ferredoxin-NADP reductase (FNR) module"/>
    <property type="match status" value="1"/>
</dbReference>
<evidence type="ECO:0000256" key="2">
    <source>
        <dbReference type="ARBA" id="ARBA00023002"/>
    </source>
</evidence>
<dbReference type="GO" id="GO:0016491">
    <property type="term" value="F:oxidoreductase activity"/>
    <property type="evidence" value="ECO:0007669"/>
    <property type="project" value="UniProtKB-KW"/>
</dbReference>
<dbReference type="AlphaFoldDB" id="A0A7S3VG92"/>
<feature type="domain" description="Isochorismatase-like" evidence="5">
    <location>
        <begin position="435"/>
        <end position="622"/>
    </location>
</feature>
<accession>A0A7S3VG92</accession>
<dbReference type="InterPro" id="IPR013112">
    <property type="entry name" value="FAD-bd_8"/>
</dbReference>
<keyword evidence="4" id="KW-0812">Transmembrane</keyword>
<reference evidence="8" key="1">
    <citation type="submission" date="2021-01" db="EMBL/GenBank/DDBJ databases">
        <authorList>
            <person name="Corre E."/>
            <person name="Pelletier E."/>
            <person name="Niang G."/>
            <person name="Scheremetjew M."/>
            <person name="Finn R."/>
            <person name="Kale V."/>
            <person name="Holt S."/>
            <person name="Cochrane G."/>
            <person name="Meng A."/>
            <person name="Brown T."/>
            <person name="Cohen L."/>
        </authorList>
    </citation>
    <scope>NUCLEOTIDE SEQUENCE</scope>
    <source>
        <strain evidence="8">MM31A-1</strain>
    </source>
</reference>
<evidence type="ECO:0000256" key="3">
    <source>
        <dbReference type="SAM" id="MobiDB-lite"/>
    </source>
</evidence>
<keyword evidence="4" id="KW-1133">Transmembrane helix</keyword>
<dbReference type="InterPro" id="IPR013121">
    <property type="entry name" value="Fe_red_NAD-bd_6"/>
</dbReference>
<evidence type="ECO:0000256" key="4">
    <source>
        <dbReference type="SAM" id="Phobius"/>
    </source>
</evidence>
<dbReference type="PANTHER" id="PTHR11972">
    <property type="entry name" value="NADPH OXIDASE"/>
    <property type="match status" value="1"/>
</dbReference>
<dbReference type="InterPro" id="IPR036380">
    <property type="entry name" value="Isochorismatase-like_sf"/>
</dbReference>
<keyword evidence="2" id="KW-0560">Oxidoreductase</keyword>
<dbReference type="GO" id="GO:0005886">
    <property type="term" value="C:plasma membrane"/>
    <property type="evidence" value="ECO:0007669"/>
    <property type="project" value="TreeGrafter"/>
</dbReference>
<dbReference type="PANTHER" id="PTHR11972:SF153">
    <property type="entry name" value="SUPEROXIDE-GENERATING NADPH OXIDASE HEAVY CHAIN SUBUNIT A"/>
    <property type="match status" value="1"/>
</dbReference>
<feature type="transmembrane region" description="Helical" evidence="4">
    <location>
        <begin position="54"/>
        <end position="75"/>
    </location>
</feature>
<evidence type="ECO:0008006" key="9">
    <source>
        <dbReference type="Google" id="ProtNLM"/>
    </source>
</evidence>
<evidence type="ECO:0000256" key="1">
    <source>
        <dbReference type="ARBA" id="ARBA00006336"/>
    </source>
</evidence>
<feature type="region of interest" description="Disordered" evidence="3">
    <location>
        <begin position="723"/>
        <end position="765"/>
    </location>
</feature>
<sequence>MDKEPTSRRAGAVATNSLISNLHGKDTFSPNPHIKKSNEEPKKRSFNISVMSTFYLKFVAIPMVISLFYASAIFFPPKARAGFSFFLWSDGFLTWQEGSDDGTLQQGRFIICPRESICSEGAGEIILLAISRFTAFASYVAMAVTFLSRMHSTIHSLSVTFLGTYIPFAHLFNVHKSMGTWFACLSFAHTLGHISRWIIRGDMLLVFDQVGISGVVAALSMLVVTVSVSSWAKSSGWMTFDKRIFAHGSFTILLAAMLFHHRRCRNITLIFGCIWALDRLYGLVCNTHRLDTVHFTILPNEAGIQMLFKNPKGFQANPGEYIKIMIPWLSEGHTEWHPFSIYTQVGLDDVFKDEEMEDNSVKSVKSRTDIDFDLSPAVIDEQLRRENLMLNHGDSITEVGDTSYSLHSLQQLMVADDDNQTKNDNKKRIDPSQRALVLIGLQNEVASIGGCLFDDMKDVIDSTGMLDKTRDLADAARSMGTHVFHLPAFNSNPHEVNNGQADDTSTVGDFLSNTLSGFFKEDHIEEAFFRLGSWNAEFIDSHLPKRMDSIVTGKRKFDRLEKHNLFAALEKKDIRAIHIGGFLSNSDMDMIKESAGGLLDLRIIPLLDGCACTSKKSQRAVFTEQQLPSLGDPMTCDEARSLLVSSIAVKRRTPVLKIQRRPSYARLLDKSISRESNYASFLDLKEFDTISIDGNNEEIGLNDASLSFIIENALHKLKSSASTNKGSVSLDKTRHVSTVSARDDRHDATGPGSTYPVDDSPNTSSHTTQIFIHPCGDWTKRLYQELSLQAQQSAIWMRGPYVSPYAIATYFSRLVMVASGIGITPALGVLGQYKGFSRFKVLIWFTRCPRMLKFFAPLTTEAHLIIIYYTGEEELNTSEIYRLCKNGNIIIQQSRPASLKNSLSTILATSTNVLYTSDDGLVSNTAKDIRQKFSKQTRKKWCIFYCGGSKRLCDELRNYSKYDVCVNFECEMFDY</sequence>
<comment type="similarity">
    <text evidence="1">Belongs to the isochorismatase family.</text>
</comment>
<dbReference type="SUPFAM" id="SSF52499">
    <property type="entry name" value="Isochorismatase-like hydrolases"/>
    <property type="match status" value="1"/>
</dbReference>
<evidence type="ECO:0000259" key="6">
    <source>
        <dbReference type="Pfam" id="PF08022"/>
    </source>
</evidence>
<dbReference type="SUPFAM" id="SSF52343">
    <property type="entry name" value="Ferredoxin reductase-like, C-terminal NADP-linked domain"/>
    <property type="match status" value="1"/>
</dbReference>
<evidence type="ECO:0000313" key="8">
    <source>
        <dbReference type="EMBL" id="CAE0478760.1"/>
    </source>
</evidence>
<dbReference type="Pfam" id="PF08022">
    <property type="entry name" value="FAD_binding_8"/>
    <property type="match status" value="1"/>
</dbReference>
<dbReference type="InterPro" id="IPR039261">
    <property type="entry name" value="FNR_nucleotide-bd"/>
</dbReference>
<feature type="transmembrane region" description="Helical" evidence="4">
    <location>
        <begin position="211"/>
        <end position="232"/>
    </location>
</feature>
<protein>
    <recommendedName>
        <fullName evidence="9">FAD-binding FR-type domain-containing protein</fullName>
    </recommendedName>
</protein>
<proteinExistence type="inferred from homology"/>
<dbReference type="EMBL" id="HBIO01030818">
    <property type="protein sequence ID" value="CAE0478760.1"/>
    <property type="molecule type" value="Transcribed_RNA"/>
</dbReference>
<dbReference type="InterPro" id="IPR000868">
    <property type="entry name" value="Isochorismatase-like_dom"/>
</dbReference>
<evidence type="ECO:0000259" key="5">
    <source>
        <dbReference type="Pfam" id="PF00857"/>
    </source>
</evidence>
<feature type="transmembrane region" description="Helical" evidence="4">
    <location>
        <begin position="244"/>
        <end position="260"/>
    </location>
</feature>
<feature type="domain" description="Ferric reductase NAD binding" evidence="7">
    <location>
        <begin position="811"/>
        <end position="960"/>
    </location>
</feature>
<dbReference type="InterPro" id="IPR050369">
    <property type="entry name" value="RBOH/FRE"/>
</dbReference>
<organism evidence="8">
    <name type="scientific">Chaetoceros debilis</name>
    <dbReference type="NCBI Taxonomy" id="122233"/>
    <lineage>
        <taxon>Eukaryota</taxon>
        <taxon>Sar</taxon>
        <taxon>Stramenopiles</taxon>
        <taxon>Ochrophyta</taxon>
        <taxon>Bacillariophyta</taxon>
        <taxon>Coscinodiscophyceae</taxon>
        <taxon>Chaetocerotophycidae</taxon>
        <taxon>Chaetocerotales</taxon>
        <taxon>Chaetocerotaceae</taxon>
        <taxon>Chaetoceros</taxon>
    </lineage>
</organism>
<dbReference type="Gene3D" id="3.40.50.850">
    <property type="entry name" value="Isochorismatase-like"/>
    <property type="match status" value="1"/>
</dbReference>
<dbReference type="Pfam" id="PF08030">
    <property type="entry name" value="NAD_binding_6"/>
    <property type="match status" value="1"/>
</dbReference>
<name>A0A7S3VG92_9STRA</name>
<feature type="transmembrane region" description="Helical" evidence="4">
    <location>
        <begin position="125"/>
        <end position="147"/>
    </location>
</feature>
<feature type="transmembrane region" description="Helical" evidence="4">
    <location>
        <begin position="154"/>
        <end position="172"/>
    </location>
</feature>
<keyword evidence="4" id="KW-0472">Membrane</keyword>
<feature type="domain" description="FAD-binding 8" evidence="6">
    <location>
        <begin position="303"/>
        <end position="348"/>
    </location>
</feature>
<dbReference type="Pfam" id="PF00857">
    <property type="entry name" value="Isochorismatase"/>
    <property type="match status" value="1"/>
</dbReference>
<gene>
    <name evidence="8" type="ORF">CDEB00056_LOCUS23613</name>
</gene>
<evidence type="ECO:0000259" key="7">
    <source>
        <dbReference type="Pfam" id="PF08030"/>
    </source>
</evidence>